<protein>
    <submittedName>
        <fullName evidence="1">Uncharacterized protein</fullName>
    </submittedName>
</protein>
<name>A0ABD7VAH8_PSEFL</name>
<sequence>MTERQLKAARAEPLDHMLLHINIGEKLLRGSTAKVVSAKHFAASDWDYKVEVTLSGETLTSQQPVSHDQMLWAAQKDDTFDFNGTKRTVKAKVIYESGGEYFCELQI</sequence>
<dbReference type="EMBL" id="CABVIJ010000003">
    <property type="protein sequence ID" value="VVO60130.1"/>
    <property type="molecule type" value="Genomic_DNA"/>
</dbReference>
<evidence type="ECO:0000313" key="2">
    <source>
        <dbReference type="Proteomes" id="UP000325779"/>
    </source>
</evidence>
<evidence type="ECO:0000313" key="1">
    <source>
        <dbReference type="EMBL" id="VVO60130.1"/>
    </source>
</evidence>
<dbReference type="RefSeq" id="WP_150593974.1">
    <property type="nucleotide sequence ID" value="NZ_CABVIJ010000003.1"/>
</dbReference>
<comment type="caution">
    <text evidence="1">The sequence shown here is derived from an EMBL/GenBank/DDBJ whole genome shotgun (WGS) entry which is preliminary data.</text>
</comment>
<gene>
    <name evidence="1" type="ORF">PS732_00768</name>
</gene>
<organism evidence="1 2">
    <name type="scientific">Pseudomonas fluorescens</name>
    <dbReference type="NCBI Taxonomy" id="294"/>
    <lineage>
        <taxon>Bacteria</taxon>
        <taxon>Pseudomonadati</taxon>
        <taxon>Pseudomonadota</taxon>
        <taxon>Gammaproteobacteria</taxon>
        <taxon>Pseudomonadales</taxon>
        <taxon>Pseudomonadaceae</taxon>
        <taxon>Pseudomonas</taxon>
    </lineage>
</organism>
<proteinExistence type="predicted"/>
<dbReference type="AlphaFoldDB" id="A0ABD7VAH8"/>
<dbReference type="Proteomes" id="UP000325779">
    <property type="component" value="Unassembled WGS sequence"/>
</dbReference>
<accession>A0ABD7VAH8</accession>
<reference evidence="1 2" key="1">
    <citation type="submission" date="2019-09" db="EMBL/GenBank/DDBJ databases">
        <authorList>
            <person name="Chandra G."/>
            <person name="Truman W A."/>
        </authorList>
    </citation>
    <scope>NUCLEOTIDE SEQUENCE [LARGE SCALE GENOMIC DNA]</scope>
    <source>
        <strain evidence="1">PS732</strain>
    </source>
</reference>